<organism evidence="1 2">
    <name type="scientific">Ridgeia piscesae</name>
    <name type="common">Tubeworm</name>
    <dbReference type="NCBI Taxonomy" id="27915"/>
    <lineage>
        <taxon>Eukaryota</taxon>
        <taxon>Metazoa</taxon>
        <taxon>Spiralia</taxon>
        <taxon>Lophotrochozoa</taxon>
        <taxon>Annelida</taxon>
        <taxon>Polychaeta</taxon>
        <taxon>Sedentaria</taxon>
        <taxon>Canalipalpata</taxon>
        <taxon>Sabellida</taxon>
        <taxon>Siboglinidae</taxon>
        <taxon>Ridgeia</taxon>
    </lineage>
</organism>
<evidence type="ECO:0008006" key="3">
    <source>
        <dbReference type="Google" id="ProtNLM"/>
    </source>
</evidence>
<name>A0AAD9JZD5_RIDPI</name>
<comment type="caution">
    <text evidence="1">The sequence shown here is derived from an EMBL/GenBank/DDBJ whole genome shotgun (WGS) entry which is preliminary data.</text>
</comment>
<proteinExistence type="predicted"/>
<accession>A0AAD9JZD5</accession>
<dbReference type="AlphaFoldDB" id="A0AAD9JZD5"/>
<evidence type="ECO:0000313" key="1">
    <source>
        <dbReference type="EMBL" id="KAK2161010.1"/>
    </source>
</evidence>
<protein>
    <recommendedName>
        <fullName evidence="3">Reverse transcriptase domain-containing protein</fullName>
    </recommendedName>
</protein>
<evidence type="ECO:0000313" key="2">
    <source>
        <dbReference type="Proteomes" id="UP001209878"/>
    </source>
</evidence>
<reference evidence="1" key="1">
    <citation type="journal article" date="2023" name="Mol. Biol. Evol.">
        <title>Third-Generation Sequencing Reveals the Adaptive Role of the Epigenome in Three Deep-Sea Polychaetes.</title>
        <authorList>
            <person name="Perez M."/>
            <person name="Aroh O."/>
            <person name="Sun Y."/>
            <person name="Lan Y."/>
            <person name="Juniper S.K."/>
            <person name="Young C.R."/>
            <person name="Angers B."/>
            <person name="Qian P.Y."/>
        </authorList>
    </citation>
    <scope>NUCLEOTIDE SEQUENCE</scope>
    <source>
        <strain evidence="1">R07B-5</strain>
    </source>
</reference>
<sequence length="78" mass="8844">MCLWIIDFLLNRPQVVKIGDYLSSSVTLSTGTPRGYVLSRMLYSLFTHDCLSCHVCIKILIFADDTTVIWLITNSDES</sequence>
<dbReference type="EMBL" id="JAODUO010001608">
    <property type="protein sequence ID" value="KAK2161010.1"/>
    <property type="molecule type" value="Genomic_DNA"/>
</dbReference>
<dbReference type="Proteomes" id="UP001209878">
    <property type="component" value="Unassembled WGS sequence"/>
</dbReference>
<gene>
    <name evidence="1" type="ORF">NP493_1608g00012</name>
</gene>
<keyword evidence="2" id="KW-1185">Reference proteome</keyword>